<accession>A0A0J6WY06</accession>
<evidence type="ECO:0000256" key="3">
    <source>
        <dbReference type="ARBA" id="ARBA00022898"/>
    </source>
</evidence>
<protein>
    <submittedName>
        <fullName evidence="6">1-aminocyclopropane-1-carboxylate deaminase</fullName>
    </submittedName>
</protein>
<dbReference type="InterPro" id="IPR001926">
    <property type="entry name" value="TrpB-like_PALP"/>
</dbReference>
<name>A0A0J6WY06_9FIRM</name>
<dbReference type="Gene3D" id="3.40.50.1100">
    <property type="match status" value="2"/>
</dbReference>
<dbReference type="InParanoid" id="A0A0J6WY06"/>
<dbReference type="SUPFAM" id="SSF53686">
    <property type="entry name" value="Tryptophan synthase beta subunit-like PLP-dependent enzymes"/>
    <property type="match status" value="1"/>
</dbReference>
<gene>
    <name evidence="6" type="ORF">AB840_06435</name>
</gene>
<comment type="caution">
    <text evidence="6">The sequence shown here is derived from an EMBL/GenBank/DDBJ whole genome shotgun (WGS) entry which is preliminary data.</text>
</comment>
<dbReference type="STRING" id="39029.BSR42_06045"/>
<dbReference type="Proteomes" id="UP000036503">
    <property type="component" value="Unassembled WGS sequence"/>
</dbReference>
<dbReference type="EMBL" id="LEKT01000016">
    <property type="protein sequence ID" value="KMO86742.1"/>
    <property type="molecule type" value="Genomic_DNA"/>
</dbReference>
<feature type="domain" description="Tryptophan synthase beta chain-like PALP" evidence="5">
    <location>
        <begin position="14"/>
        <end position="315"/>
    </location>
</feature>
<dbReference type="GO" id="GO:1901605">
    <property type="term" value="P:alpha-amino acid metabolic process"/>
    <property type="evidence" value="ECO:0007669"/>
    <property type="project" value="UniProtKB-ARBA"/>
</dbReference>
<evidence type="ECO:0000259" key="5">
    <source>
        <dbReference type="Pfam" id="PF00291"/>
    </source>
</evidence>
<organism evidence="6 7">
    <name type="scientific">Megasphaera cerevisiae DSM 20462</name>
    <dbReference type="NCBI Taxonomy" id="1122219"/>
    <lineage>
        <taxon>Bacteria</taxon>
        <taxon>Bacillati</taxon>
        <taxon>Bacillota</taxon>
        <taxon>Negativicutes</taxon>
        <taxon>Veillonellales</taxon>
        <taxon>Veillonellaceae</taxon>
        <taxon>Megasphaera</taxon>
    </lineage>
</organism>
<dbReference type="OrthoDB" id="9801249at2"/>
<comment type="similarity">
    <text evidence="2">Belongs to the ACC deaminase/D-cysteine desulfhydrase family.</text>
</comment>
<dbReference type="PANTHER" id="PTHR43780:SF2">
    <property type="entry name" value="1-AMINOCYCLOPROPANE-1-CARBOXYLATE DEAMINASE-RELATED"/>
    <property type="match status" value="1"/>
</dbReference>
<feature type="modified residue" description="N6-(pyridoxal phosphate)lysine" evidence="4">
    <location>
        <position position="48"/>
    </location>
</feature>
<dbReference type="RefSeq" id="WP_048514014.1">
    <property type="nucleotide sequence ID" value="NZ_FUXD01000022.1"/>
</dbReference>
<dbReference type="AlphaFoldDB" id="A0A0J6WY06"/>
<dbReference type="Pfam" id="PF00291">
    <property type="entry name" value="PALP"/>
    <property type="match status" value="1"/>
</dbReference>
<comment type="cofactor">
    <cofactor evidence="1">
        <name>pyridoxal 5'-phosphate</name>
        <dbReference type="ChEBI" id="CHEBI:597326"/>
    </cofactor>
</comment>
<evidence type="ECO:0000256" key="2">
    <source>
        <dbReference type="ARBA" id="ARBA00008639"/>
    </source>
</evidence>
<dbReference type="PANTHER" id="PTHR43780">
    <property type="entry name" value="1-AMINOCYCLOPROPANE-1-CARBOXYLATE DEAMINASE-RELATED"/>
    <property type="match status" value="1"/>
</dbReference>
<evidence type="ECO:0000313" key="6">
    <source>
        <dbReference type="EMBL" id="KMO86742.1"/>
    </source>
</evidence>
<dbReference type="InterPro" id="IPR027278">
    <property type="entry name" value="ACCD_DCysDesulf"/>
</dbReference>
<dbReference type="GO" id="GO:0019148">
    <property type="term" value="F:D-cysteine desulfhydrase activity"/>
    <property type="evidence" value="ECO:0007669"/>
    <property type="project" value="TreeGrafter"/>
</dbReference>
<sequence>MNAHNPKISFLDPAPTPLQYLPGLSQELFREIYIKRDDLTPVGGGGNKLRKLEYLMFEAMNQQATTIITVGAPQTNHGRLTAAVAAKYGLKCIIVTVGKDPGELSANLLLDGIFGARVIIKKDDGRDQSLQIEETVTAIKSKQEKQGEIVYVIPMGGSDIVGLMGYYDCARELDMQAKEQHIDNANIYVATGSMGTYLGLYCGLKAVQSKLKLTGIAILPFEKKEKQRLHEYFAEAKEAYGYDFDDSDIHIETGYVRKGYNEPDASVRKAIYQMARHEGILLDPCYTGKMYAAVLDMIHEKRIKPGAQIILMHTGGMPGLYTKEHRLCFERELKDQITIL</sequence>
<keyword evidence="3 4" id="KW-0663">Pyridoxal phosphate</keyword>
<evidence type="ECO:0000313" key="7">
    <source>
        <dbReference type="Proteomes" id="UP000036503"/>
    </source>
</evidence>
<dbReference type="PATRIC" id="fig|1122219.3.peg.762"/>
<evidence type="ECO:0000256" key="4">
    <source>
        <dbReference type="PIRSR" id="PIRSR006278-2"/>
    </source>
</evidence>
<reference evidence="6 7" key="1">
    <citation type="submission" date="2015-06" db="EMBL/GenBank/DDBJ databases">
        <title>Draft genome sequence of beer spoilage bacterium Megasphaera cerevisiae type strain 20462.</title>
        <authorList>
            <person name="Kutumbaka K."/>
            <person name="Pasmowitz J."/>
            <person name="Mategko J."/>
            <person name="Reyes D."/>
            <person name="Friedrich A."/>
            <person name="Han S."/>
            <person name="Martens-Habbena W."/>
            <person name="Neal-McKinney J."/>
            <person name="Janagama H.K."/>
            <person name="Nadala C."/>
            <person name="Samadpour M."/>
        </authorList>
    </citation>
    <scope>NUCLEOTIDE SEQUENCE [LARGE SCALE GENOMIC DNA]</scope>
    <source>
        <strain evidence="6 7">DSM 20462</strain>
    </source>
</reference>
<dbReference type="InterPro" id="IPR036052">
    <property type="entry name" value="TrpB-like_PALP_sf"/>
</dbReference>
<keyword evidence="7" id="KW-1185">Reference proteome</keyword>
<dbReference type="PIRSF" id="PIRSF006278">
    <property type="entry name" value="ACCD_DCysDesulf"/>
    <property type="match status" value="1"/>
</dbReference>
<proteinExistence type="inferred from homology"/>
<evidence type="ECO:0000256" key="1">
    <source>
        <dbReference type="ARBA" id="ARBA00001933"/>
    </source>
</evidence>